<feature type="transmembrane region" description="Helical" evidence="6">
    <location>
        <begin position="45"/>
        <end position="64"/>
    </location>
</feature>
<dbReference type="EMBL" id="CP002199">
    <property type="protein sequence ID" value="ADN17885.1"/>
    <property type="molecule type" value="Genomic_DNA"/>
</dbReference>
<evidence type="ECO:0000256" key="4">
    <source>
        <dbReference type="ARBA" id="ARBA00022989"/>
    </source>
</evidence>
<dbReference type="HOGENOM" id="CLU_045498_5_0_3"/>
<feature type="transmembrane region" description="Helical" evidence="6">
    <location>
        <begin position="71"/>
        <end position="89"/>
    </location>
</feature>
<evidence type="ECO:0000313" key="8">
    <source>
        <dbReference type="Proteomes" id="UP000008206"/>
    </source>
</evidence>
<keyword evidence="8" id="KW-1185">Reference proteome</keyword>
<organism evidence="7 8">
    <name type="scientific">Gloeothece verrucosa (strain PCC 7822)</name>
    <name type="common">Cyanothece sp. (strain PCC 7822)</name>
    <dbReference type="NCBI Taxonomy" id="497965"/>
    <lineage>
        <taxon>Bacteria</taxon>
        <taxon>Bacillati</taxon>
        <taxon>Cyanobacteriota</taxon>
        <taxon>Cyanophyceae</taxon>
        <taxon>Oscillatoriophycideae</taxon>
        <taxon>Chroococcales</taxon>
        <taxon>Aphanothecaceae</taxon>
        <taxon>Gloeothece</taxon>
        <taxon>Gloeothece verrucosa</taxon>
    </lineage>
</organism>
<dbReference type="AlphaFoldDB" id="E0ULQ5"/>
<sequence>MMSWFIGHIIAVFIGISLGLIGSGGSVLAVPTLVYIMGVPPKEAIAVTLVAVGSVSLLGVIPHWKLGNVRLKTAAVFGLSTMIGAYSGARLATLPFMSGTLQMLIFGTTMLLAALLMIRKTSKAQTSQDLKTVIEQYSKPVCKYCWLWVMTEGIGVGMLTGLVGVGGGFAIVPALVLLAKLPMKQAR</sequence>
<evidence type="ECO:0000256" key="1">
    <source>
        <dbReference type="ARBA" id="ARBA00004141"/>
    </source>
</evidence>
<gene>
    <name evidence="7" type="ordered locus">Cyan7822_6038</name>
</gene>
<evidence type="ECO:0000313" key="7">
    <source>
        <dbReference type="EMBL" id="ADN17885.1"/>
    </source>
</evidence>
<reference evidence="8" key="1">
    <citation type="journal article" date="2011" name="MBio">
        <title>Novel metabolic attributes of the genus Cyanothece, comprising a group of unicellular nitrogen-fixing Cyanobacteria.</title>
        <authorList>
            <person name="Bandyopadhyay A."/>
            <person name="Elvitigala T."/>
            <person name="Welsh E."/>
            <person name="Stockel J."/>
            <person name="Liberton M."/>
            <person name="Min H."/>
            <person name="Sherman L.A."/>
            <person name="Pakrasi H.B."/>
        </authorList>
    </citation>
    <scope>NUCLEOTIDE SEQUENCE [LARGE SCALE GENOMIC DNA]</scope>
    <source>
        <strain evidence="8">PCC 7822</strain>
        <plasmid evidence="8">Cy782201</plasmid>
    </source>
</reference>
<feature type="transmembrane region" description="Helical" evidence="6">
    <location>
        <begin position="101"/>
        <end position="118"/>
    </location>
</feature>
<keyword evidence="4 6" id="KW-1133">Transmembrane helix</keyword>
<keyword evidence="6" id="KW-1003">Cell membrane</keyword>
<keyword evidence="5 6" id="KW-0472">Membrane</keyword>
<dbReference type="Proteomes" id="UP000008206">
    <property type="component" value="Plasmid Cy782201"/>
</dbReference>
<comment type="similarity">
    <text evidence="2 6">Belongs to the 4-toluene sulfonate uptake permease (TSUP) (TC 2.A.102) family.</text>
</comment>
<geneLocation type="plasmid" evidence="7 8">
    <name>Cy782201</name>
</geneLocation>
<dbReference type="InterPro" id="IPR002781">
    <property type="entry name" value="TM_pro_TauE-like"/>
</dbReference>
<evidence type="ECO:0000256" key="2">
    <source>
        <dbReference type="ARBA" id="ARBA00009142"/>
    </source>
</evidence>
<comment type="subcellular location">
    <subcellularLocation>
        <location evidence="6">Cell membrane</location>
        <topology evidence="6">Multi-pass membrane protein</topology>
    </subcellularLocation>
    <subcellularLocation>
        <location evidence="1">Membrane</location>
        <topology evidence="1">Multi-pass membrane protein</topology>
    </subcellularLocation>
</comment>
<keyword evidence="3 6" id="KW-0812">Transmembrane</keyword>
<keyword evidence="7" id="KW-0614">Plasmid</keyword>
<evidence type="ECO:0000256" key="6">
    <source>
        <dbReference type="RuleBase" id="RU363041"/>
    </source>
</evidence>
<accession>E0ULQ5</accession>
<protein>
    <recommendedName>
        <fullName evidence="6">Probable membrane transporter protein</fullName>
    </recommendedName>
</protein>
<proteinExistence type="inferred from homology"/>
<evidence type="ECO:0000256" key="5">
    <source>
        <dbReference type="ARBA" id="ARBA00023136"/>
    </source>
</evidence>
<feature type="transmembrane region" description="Helical" evidence="6">
    <location>
        <begin position="156"/>
        <end position="179"/>
    </location>
</feature>
<dbReference type="InterPro" id="IPR051598">
    <property type="entry name" value="TSUP/Inactive_protease-like"/>
</dbReference>
<dbReference type="KEGG" id="cyj:Cyan7822_6038"/>
<dbReference type="GO" id="GO:0005886">
    <property type="term" value="C:plasma membrane"/>
    <property type="evidence" value="ECO:0007669"/>
    <property type="project" value="UniProtKB-SubCell"/>
</dbReference>
<dbReference type="Pfam" id="PF01925">
    <property type="entry name" value="TauE"/>
    <property type="match status" value="1"/>
</dbReference>
<evidence type="ECO:0000256" key="3">
    <source>
        <dbReference type="ARBA" id="ARBA00022692"/>
    </source>
</evidence>
<dbReference type="PANTHER" id="PTHR43701">
    <property type="entry name" value="MEMBRANE TRANSPORTER PROTEIN MJ0441-RELATED"/>
    <property type="match status" value="1"/>
</dbReference>
<name>E0ULQ5_GLOV7</name>
<dbReference type="PANTHER" id="PTHR43701:SF2">
    <property type="entry name" value="MEMBRANE TRANSPORTER PROTEIN YJNA-RELATED"/>
    <property type="match status" value="1"/>
</dbReference>